<proteinExistence type="predicted"/>
<dbReference type="Proteomes" id="UP001190700">
    <property type="component" value="Unassembled WGS sequence"/>
</dbReference>
<dbReference type="EMBL" id="LGRX02010251">
    <property type="protein sequence ID" value="KAK3270687.1"/>
    <property type="molecule type" value="Genomic_DNA"/>
</dbReference>
<feature type="region of interest" description="Disordered" evidence="1">
    <location>
        <begin position="192"/>
        <end position="219"/>
    </location>
</feature>
<gene>
    <name evidence="2" type="ORF">CYMTET_20924</name>
</gene>
<feature type="compositionally biased region" description="Basic and acidic residues" evidence="1">
    <location>
        <begin position="117"/>
        <end position="139"/>
    </location>
</feature>
<protein>
    <submittedName>
        <fullName evidence="2">Uncharacterized protein</fullName>
    </submittedName>
</protein>
<feature type="compositionally biased region" description="Basic and acidic residues" evidence="1">
    <location>
        <begin position="16"/>
        <end position="25"/>
    </location>
</feature>
<sequence length="415" mass="46613">MAALPQFSKQLRHLAGKREEIEARGKWKPARSNDGRTAGPKRDALTRDLLLKKLAELDYSGLSSDTDPSEFVDDEIHDTQADTIRSDVFDCWFCELTDLKTKQNLKHAANGGSRGHSARESLEHKERAQGSEDEGRCSGREGAGLASAFRSPSVPGRRGGSTAGIKFLEEEKQCCLRTGVWTRGTHVSRVVPAPRHRSPEPGATKRRSGATNLRESARSRWSSDERGCHITHVKLEAITHTARTFLKELRRRKVLLRGRNPPVVHMLVHVTSRDPALMSRTLMWRMRHLWLLLDLHTIELTAKHIRSEATCGPTGSPESREQDLDDWRLNRGWFEWQRRQWGEHAMDRFASDISAQLPQVLLPVAGPSLRGKRLAGALLARGEKLGQPALWTTGPMAQTLREWGATATEAAPRWL</sequence>
<evidence type="ECO:0000313" key="3">
    <source>
        <dbReference type="Proteomes" id="UP001190700"/>
    </source>
</evidence>
<organism evidence="2 3">
    <name type="scientific">Cymbomonas tetramitiformis</name>
    <dbReference type="NCBI Taxonomy" id="36881"/>
    <lineage>
        <taxon>Eukaryota</taxon>
        <taxon>Viridiplantae</taxon>
        <taxon>Chlorophyta</taxon>
        <taxon>Pyramimonadophyceae</taxon>
        <taxon>Pyramimonadales</taxon>
        <taxon>Pyramimonadaceae</taxon>
        <taxon>Cymbomonas</taxon>
    </lineage>
</organism>
<evidence type="ECO:0000313" key="2">
    <source>
        <dbReference type="EMBL" id="KAK3270687.1"/>
    </source>
</evidence>
<evidence type="ECO:0000256" key="1">
    <source>
        <dbReference type="SAM" id="MobiDB-lite"/>
    </source>
</evidence>
<name>A0AAE0G3B9_9CHLO</name>
<feature type="region of interest" description="Disordered" evidence="1">
    <location>
        <begin position="105"/>
        <end position="160"/>
    </location>
</feature>
<accession>A0AAE0G3B9</accession>
<dbReference type="AlphaFoldDB" id="A0AAE0G3B9"/>
<feature type="region of interest" description="Disordered" evidence="1">
    <location>
        <begin position="15"/>
        <end position="43"/>
    </location>
</feature>
<reference evidence="2 3" key="1">
    <citation type="journal article" date="2015" name="Genome Biol. Evol.">
        <title>Comparative Genomics of a Bacterivorous Green Alga Reveals Evolutionary Causalities and Consequences of Phago-Mixotrophic Mode of Nutrition.</title>
        <authorList>
            <person name="Burns J.A."/>
            <person name="Paasch A."/>
            <person name="Narechania A."/>
            <person name="Kim E."/>
        </authorList>
    </citation>
    <scope>NUCLEOTIDE SEQUENCE [LARGE SCALE GENOMIC DNA]</scope>
    <source>
        <strain evidence="2 3">PLY_AMNH</strain>
    </source>
</reference>
<keyword evidence="3" id="KW-1185">Reference proteome</keyword>
<comment type="caution">
    <text evidence="2">The sequence shown here is derived from an EMBL/GenBank/DDBJ whole genome shotgun (WGS) entry which is preliminary data.</text>
</comment>